<organism evidence="1 2">
    <name type="scientific">Tulasnella calospora MUT 4182</name>
    <dbReference type="NCBI Taxonomy" id="1051891"/>
    <lineage>
        <taxon>Eukaryota</taxon>
        <taxon>Fungi</taxon>
        <taxon>Dikarya</taxon>
        <taxon>Basidiomycota</taxon>
        <taxon>Agaricomycotina</taxon>
        <taxon>Agaricomycetes</taxon>
        <taxon>Cantharellales</taxon>
        <taxon>Tulasnellaceae</taxon>
        <taxon>Tulasnella</taxon>
    </lineage>
</organism>
<accession>A0A0C3LB88</accession>
<proteinExistence type="predicted"/>
<reference evidence="1 2" key="1">
    <citation type="submission" date="2014-04" db="EMBL/GenBank/DDBJ databases">
        <authorList>
            <consortium name="DOE Joint Genome Institute"/>
            <person name="Kuo A."/>
            <person name="Girlanda M."/>
            <person name="Perotto S."/>
            <person name="Kohler A."/>
            <person name="Nagy L.G."/>
            <person name="Floudas D."/>
            <person name="Copeland A."/>
            <person name="Barry K.W."/>
            <person name="Cichocki N."/>
            <person name="Veneault-Fourrey C."/>
            <person name="LaButti K."/>
            <person name="Lindquist E.A."/>
            <person name="Lipzen A."/>
            <person name="Lundell T."/>
            <person name="Morin E."/>
            <person name="Murat C."/>
            <person name="Sun H."/>
            <person name="Tunlid A."/>
            <person name="Henrissat B."/>
            <person name="Grigoriev I.V."/>
            <person name="Hibbett D.S."/>
            <person name="Martin F."/>
            <person name="Nordberg H.P."/>
            <person name="Cantor M.N."/>
            <person name="Hua S.X."/>
        </authorList>
    </citation>
    <scope>NUCLEOTIDE SEQUENCE [LARGE SCALE GENOMIC DNA]</scope>
    <source>
        <strain evidence="1 2">MUT 4182</strain>
    </source>
</reference>
<sequence length="140" mass="15771">MAMGVLYPLYAFSDIAIIATDMAGDLVSAIASKLIFPKLPLCGCGDNGRGRHDHSCGVSTRWRCTIDESVRSDHRVSRPSGRRIVLGASRQDQARLAARLRRIPAFKGPRRSWRTLHQHRYHWSHRHATCSLLGESALYY</sequence>
<gene>
    <name evidence="1" type="ORF">M407DRAFT_224760</name>
</gene>
<reference evidence="2" key="2">
    <citation type="submission" date="2015-01" db="EMBL/GenBank/DDBJ databases">
        <title>Evolutionary Origins and Diversification of the Mycorrhizal Mutualists.</title>
        <authorList>
            <consortium name="DOE Joint Genome Institute"/>
            <consortium name="Mycorrhizal Genomics Consortium"/>
            <person name="Kohler A."/>
            <person name="Kuo A."/>
            <person name="Nagy L.G."/>
            <person name="Floudas D."/>
            <person name="Copeland A."/>
            <person name="Barry K.W."/>
            <person name="Cichocki N."/>
            <person name="Veneault-Fourrey C."/>
            <person name="LaButti K."/>
            <person name="Lindquist E.A."/>
            <person name="Lipzen A."/>
            <person name="Lundell T."/>
            <person name="Morin E."/>
            <person name="Murat C."/>
            <person name="Riley R."/>
            <person name="Ohm R."/>
            <person name="Sun H."/>
            <person name="Tunlid A."/>
            <person name="Henrissat B."/>
            <person name="Grigoriev I.V."/>
            <person name="Hibbett D.S."/>
            <person name="Martin F."/>
        </authorList>
    </citation>
    <scope>NUCLEOTIDE SEQUENCE [LARGE SCALE GENOMIC DNA]</scope>
    <source>
        <strain evidence="2">MUT 4182</strain>
    </source>
</reference>
<evidence type="ECO:0000313" key="2">
    <source>
        <dbReference type="Proteomes" id="UP000054248"/>
    </source>
</evidence>
<dbReference type="AlphaFoldDB" id="A0A0C3LB88"/>
<protein>
    <submittedName>
        <fullName evidence="1">Uncharacterized protein</fullName>
    </submittedName>
</protein>
<name>A0A0C3LB88_9AGAM</name>
<dbReference type="EMBL" id="KN823261">
    <property type="protein sequence ID" value="KIO18772.1"/>
    <property type="molecule type" value="Genomic_DNA"/>
</dbReference>
<dbReference type="OrthoDB" id="409173at2759"/>
<dbReference type="Proteomes" id="UP000054248">
    <property type="component" value="Unassembled WGS sequence"/>
</dbReference>
<evidence type="ECO:0000313" key="1">
    <source>
        <dbReference type="EMBL" id="KIO18772.1"/>
    </source>
</evidence>
<keyword evidence="2" id="KW-1185">Reference proteome</keyword>
<dbReference type="HOGENOM" id="CLU_152744_0_0_1"/>